<dbReference type="InterPro" id="IPR027268">
    <property type="entry name" value="Peptidase_M4/M1_CTD_sf"/>
</dbReference>
<dbReference type="InterPro" id="IPR036034">
    <property type="entry name" value="PDZ_sf"/>
</dbReference>
<proteinExistence type="predicted"/>
<accession>A0A7X5U7X9</accession>
<dbReference type="RefSeq" id="WP_166946580.1">
    <property type="nucleotide sequence ID" value="NZ_JAARLZ010000002.1"/>
</dbReference>
<evidence type="ECO:0000313" key="3">
    <source>
        <dbReference type="EMBL" id="NII05474.1"/>
    </source>
</evidence>
<dbReference type="AlphaFoldDB" id="A0A7X5U7X9"/>
<feature type="chain" id="PRO_5031180751" description="Peptidase M61 catalytic domain-containing protein" evidence="1">
    <location>
        <begin position="21"/>
        <end position="575"/>
    </location>
</feature>
<dbReference type="EMBL" id="JAARLZ010000002">
    <property type="protein sequence ID" value="NII05474.1"/>
    <property type="molecule type" value="Genomic_DNA"/>
</dbReference>
<name>A0A7X5U7X9_9GAMM</name>
<reference evidence="3 4" key="1">
    <citation type="submission" date="2020-03" db="EMBL/GenBank/DDBJ databases">
        <authorList>
            <person name="Lai Q."/>
        </authorList>
    </citation>
    <scope>NUCLEOTIDE SEQUENCE [LARGE SCALE GENOMIC DNA]</scope>
    <source>
        <strain evidence="3 4">CCUG 25036</strain>
    </source>
</reference>
<evidence type="ECO:0000313" key="4">
    <source>
        <dbReference type="Proteomes" id="UP000490980"/>
    </source>
</evidence>
<gene>
    <name evidence="3" type="ORF">HBF25_03605</name>
</gene>
<comment type="caution">
    <text evidence="3">The sequence shown here is derived from an EMBL/GenBank/DDBJ whole genome shotgun (WGS) entry which is preliminary data.</text>
</comment>
<feature type="domain" description="Peptidase M61 catalytic" evidence="2">
    <location>
        <begin position="291"/>
        <end position="363"/>
    </location>
</feature>
<dbReference type="InterPro" id="IPR007963">
    <property type="entry name" value="Peptidase_M61_catalytic"/>
</dbReference>
<dbReference type="SUPFAM" id="SSF50156">
    <property type="entry name" value="PDZ domain-like"/>
    <property type="match status" value="1"/>
</dbReference>
<evidence type="ECO:0000256" key="1">
    <source>
        <dbReference type="SAM" id="SignalP"/>
    </source>
</evidence>
<feature type="signal peptide" evidence="1">
    <location>
        <begin position="1"/>
        <end position="20"/>
    </location>
</feature>
<protein>
    <recommendedName>
        <fullName evidence="2">Peptidase M61 catalytic domain-containing protein</fullName>
    </recommendedName>
</protein>
<dbReference type="Proteomes" id="UP000490980">
    <property type="component" value="Unassembled WGS sequence"/>
</dbReference>
<dbReference type="SUPFAM" id="SSF55486">
    <property type="entry name" value="Metalloproteases ('zincins'), catalytic domain"/>
    <property type="match status" value="1"/>
</dbReference>
<sequence>MLKWSIVFAFVLLPLSTAQGTSGAARVDYELAPTMAGDELREFMVSVRFPANASGTTGFGWLGSWRGDTHLSRYVRDFMVDGAAHVAQDAPGHWRIDAVGGKPLTVRYRIVAGADPDPNPGRFDRSAPVIHGNVFSALGMVVFGRPDGSDKSPATFVWQAGPAHVPLVSDLQHLPAPGQSSARPGTTEDILMSTLVGGAGMTGATTVANESEPRVGMLPGSVAGPEEFVASVRHIVAAERSFWNERKPGPYTVTATPVPSSYNGFISGAGFDDSFALWVNTHSNNSDLTFFIAHEDFHSWNPGLLGKPYADPGAEQRAAWFNEGFTDYFGQALSLRSGAVTVEAFRDIWNSALLEYANSPWRNTPNATLAPAFFKDQDAKRMPYLRGAMLAARWNAKLRQQGVDAHAAPVELRTVLLDQRRMASTSTAEPPALFVTAAARHGLDVKDDLARFIEKGESLTLAPDTFGPCARVVTQQRPGYDTGYTSEDHRVTTVKPGGNAYLAGLRAGMVIEKKVSGTSGDSLKPLELAVLEGSTRRTIAFLPQGPGQITVQQLQLTSPAPADCASSLTGIRQLP</sequence>
<evidence type="ECO:0000259" key="2">
    <source>
        <dbReference type="Pfam" id="PF05299"/>
    </source>
</evidence>
<dbReference type="Gene3D" id="1.10.390.10">
    <property type="entry name" value="Neutral Protease Domain 2"/>
    <property type="match status" value="1"/>
</dbReference>
<keyword evidence="4" id="KW-1185">Reference proteome</keyword>
<organism evidence="3 4">
    <name type="scientific">Luteibacter anthropi</name>
    <dbReference type="NCBI Taxonomy" id="564369"/>
    <lineage>
        <taxon>Bacteria</taxon>
        <taxon>Pseudomonadati</taxon>
        <taxon>Pseudomonadota</taxon>
        <taxon>Gammaproteobacteria</taxon>
        <taxon>Lysobacterales</taxon>
        <taxon>Rhodanobacteraceae</taxon>
        <taxon>Luteibacter</taxon>
    </lineage>
</organism>
<dbReference type="Pfam" id="PF05299">
    <property type="entry name" value="Peptidase_M61"/>
    <property type="match status" value="1"/>
</dbReference>
<keyword evidence="1" id="KW-0732">Signal</keyword>